<dbReference type="EMBL" id="BAAAFH010000011">
    <property type="protein sequence ID" value="GAA0875783.1"/>
    <property type="molecule type" value="Genomic_DNA"/>
</dbReference>
<sequence>MKFKIIQKQNRDLLEEHAKSSSNFGFLGRNELYVAIGFFIVGFIISLLFVDNRLVGTPFMVIGLFEIIKYPTREKRWVKKKEKEKLFDKELEFEISDDKLKISFDEISKTHQFDSMRQCLISETGLLFKISWSEYYYISFKSIESDQLKLDLIDHLKKKFEQGRIRGKQTVEFQERG</sequence>
<proteinExistence type="predicted"/>
<name>A0ABN1MR53_9FLAO</name>
<keyword evidence="3" id="KW-1185">Reference proteome</keyword>
<evidence type="ECO:0000313" key="3">
    <source>
        <dbReference type="Proteomes" id="UP001501126"/>
    </source>
</evidence>
<evidence type="ECO:0008006" key="4">
    <source>
        <dbReference type="Google" id="ProtNLM"/>
    </source>
</evidence>
<reference evidence="2 3" key="1">
    <citation type="journal article" date="2019" name="Int. J. Syst. Evol. Microbiol.">
        <title>The Global Catalogue of Microorganisms (GCM) 10K type strain sequencing project: providing services to taxonomists for standard genome sequencing and annotation.</title>
        <authorList>
            <consortium name="The Broad Institute Genomics Platform"/>
            <consortium name="The Broad Institute Genome Sequencing Center for Infectious Disease"/>
            <person name="Wu L."/>
            <person name="Ma J."/>
        </authorList>
    </citation>
    <scope>NUCLEOTIDE SEQUENCE [LARGE SCALE GENOMIC DNA]</scope>
    <source>
        <strain evidence="2 3">JCM 16083</strain>
    </source>
</reference>
<evidence type="ECO:0000256" key="1">
    <source>
        <dbReference type="SAM" id="Phobius"/>
    </source>
</evidence>
<keyword evidence="1" id="KW-0812">Transmembrane</keyword>
<dbReference type="Proteomes" id="UP001501126">
    <property type="component" value="Unassembled WGS sequence"/>
</dbReference>
<comment type="caution">
    <text evidence="2">The sequence shown here is derived from an EMBL/GenBank/DDBJ whole genome shotgun (WGS) entry which is preliminary data.</text>
</comment>
<feature type="transmembrane region" description="Helical" evidence="1">
    <location>
        <begin position="32"/>
        <end position="49"/>
    </location>
</feature>
<dbReference type="RefSeq" id="WP_343787626.1">
    <property type="nucleotide sequence ID" value="NZ_BAAAFH010000011.1"/>
</dbReference>
<evidence type="ECO:0000313" key="2">
    <source>
        <dbReference type="EMBL" id="GAA0875783.1"/>
    </source>
</evidence>
<keyword evidence="1" id="KW-0472">Membrane</keyword>
<accession>A0ABN1MR53</accession>
<gene>
    <name evidence="2" type="ORF">GCM10009118_21920</name>
</gene>
<organism evidence="2 3">
    <name type="scientific">Wandonia haliotis</name>
    <dbReference type="NCBI Taxonomy" id="574963"/>
    <lineage>
        <taxon>Bacteria</taxon>
        <taxon>Pseudomonadati</taxon>
        <taxon>Bacteroidota</taxon>
        <taxon>Flavobacteriia</taxon>
        <taxon>Flavobacteriales</taxon>
        <taxon>Crocinitomicaceae</taxon>
        <taxon>Wandonia</taxon>
    </lineage>
</organism>
<protein>
    <recommendedName>
        <fullName evidence="4">YcxB-like protein domain-containing protein</fullName>
    </recommendedName>
</protein>
<keyword evidence="1" id="KW-1133">Transmembrane helix</keyword>